<keyword evidence="3 4" id="KW-0998">Cell outer membrane</keyword>
<comment type="caution">
    <text evidence="6">The sequence shown here is derived from an EMBL/GenBank/DDBJ whole genome shotgun (WGS) entry which is preliminary data.</text>
</comment>
<dbReference type="NCBIfam" id="TIGR03300">
    <property type="entry name" value="assembly_YfgL"/>
    <property type="match status" value="1"/>
</dbReference>
<evidence type="ECO:0000259" key="5">
    <source>
        <dbReference type="Pfam" id="PF13360"/>
    </source>
</evidence>
<evidence type="ECO:0000256" key="2">
    <source>
        <dbReference type="ARBA" id="ARBA00023136"/>
    </source>
</evidence>
<evidence type="ECO:0000256" key="1">
    <source>
        <dbReference type="ARBA" id="ARBA00022729"/>
    </source>
</evidence>
<accession>A0AAW9RLB2</accession>
<comment type="subcellular location">
    <subcellularLocation>
        <location evidence="4">Cell outer membrane</location>
    </subcellularLocation>
</comment>
<reference evidence="6 7" key="1">
    <citation type="submission" date="2024-02" db="EMBL/GenBank/DDBJ databases">
        <title>A novel Wenzhouxiangellaceae bacterium, isolated from coastal sediments.</title>
        <authorList>
            <person name="Du Z.-J."/>
            <person name="Ye Y.-Q."/>
            <person name="Zhang X.-Y."/>
        </authorList>
    </citation>
    <scope>NUCLEOTIDE SEQUENCE [LARGE SCALE GENOMIC DNA]</scope>
    <source>
        <strain evidence="6 7">CH-27</strain>
    </source>
</reference>
<dbReference type="Proteomes" id="UP001359886">
    <property type="component" value="Unassembled WGS sequence"/>
</dbReference>
<dbReference type="InterPro" id="IPR002372">
    <property type="entry name" value="PQQ_rpt_dom"/>
</dbReference>
<proteinExistence type="inferred from homology"/>
<dbReference type="PANTHER" id="PTHR34512:SF30">
    <property type="entry name" value="OUTER MEMBRANE PROTEIN ASSEMBLY FACTOR BAMB"/>
    <property type="match status" value="1"/>
</dbReference>
<dbReference type="InterPro" id="IPR011047">
    <property type="entry name" value="Quinoprotein_ADH-like_sf"/>
</dbReference>
<dbReference type="AlphaFoldDB" id="A0AAW9RLB2"/>
<keyword evidence="2 4" id="KW-0472">Membrane</keyword>
<dbReference type="GO" id="GO:0043165">
    <property type="term" value="P:Gram-negative-bacterium-type cell outer membrane assembly"/>
    <property type="evidence" value="ECO:0007669"/>
    <property type="project" value="UniProtKB-UniRule"/>
</dbReference>
<evidence type="ECO:0000313" key="6">
    <source>
        <dbReference type="EMBL" id="MEJ8568371.1"/>
    </source>
</evidence>
<name>A0AAW9RLB2_9GAMM</name>
<organism evidence="6 7">
    <name type="scientific">Elongatibacter sediminis</name>
    <dbReference type="NCBI Taxonomy" id="3119006"/>
    <lineage>
        <taxon>Bacteria</taxon>
        <taxon>Pseudomonadati</taxon>
        <taxon>Pseudomonadota</taxon>
        <taxon>Gammaproteobacteria</taxon>
        <taxon>Chromatiales</taxon>
        <taxon>Wenzhouxiangellaceae</taxon>
        <taxon>Elongatibacter</taxon>
    </lineage>
</organism>
<protein>
    <recommendedName>
        <fullName evidence="4">Outer membrane protein assembly factor BamB</fullName>
    </recommendedName>
</protein>
<dbReference type="Pfam" id="PF13360">
    <property type="entry name" value="PQQ_2"/>
    <property type="match status" value="1"/>
</dbReference>
<dbReference type="InterPro" id="IPR015943">
    <property type="entry name" value="WD40/YVTN_repeat-like_dom_sf"/>
</dbReference>
<feature type="domain" description="Pyrrolo-quinoline quinone repeat" evidence="5">
    <location>
        <begin position="94"/>
        <end position="324"/>
    </location>
</feature>
<evidence type="ECO:0000256" key="3">
    <source>
        <dbReference type="ARBA" id="ARBA00023237"/>
    </source>
</evidence>
<evidence type="ECO:0000313" key="7">
    <source>
        <dbReference type="Proteomes" id="UP001359886"/>
    </source>
</evidence>
<dbReference type="Gene3D" id="2.130.10.10">
    <property type="entry name" value="YVTN repeat-like/Quinoprotein amine dehydrogenase"/>
    <property type="match status" value="1"/>
</dbReference>
<dbReference type="InterPro" id="IPR017687">
    <property type="entry name" value="BamB"/>
</dbReference>
<dbReference type="GO" id="GO:0051205">
    <property type="term" value="P:protein insertion into membrane"/>
    <property type="evidence" value="ECO:0007669"/>
    <property type="project" value="UniProtKB-UniRule"/>
</dbReference>
<dbReference type="InterPro" id="IPR018391">
    <property type="entry name" value="PQQ_b-propeller_rpt"/>
</dbReference>
<dbReference type="SUPFAM" id="SSF50998">
    <property type="entry name" value="Quinoprotein alcohol dehydrogenase-like"/>
    <property type="match status" value="1"/>
</dbReference>
<gene>
    <name evidence="4 6" type="primary">bamB</name>
    <name evidence="6" type="ORF">V3330_12115</name>
</gene>
<keyword evidence="1 4" id="KW-0732">Signal</keyword>
<sequence>MRGRHTVSGRREAGKIRARLMTVALIAVLTLPGCNWIRGWGEPEPGDPAELVKFEPSVKVRKIWSTDIGDGMGEIGLTMPPVYADGQLYAADYEGRLMAVDADDGRRIWEVKTKLPFSGGPGVGASLVVMGTIDGGVVAFNADSGSQMWTARVSSEVLAVPGVTDDVVVVRSIDGRVFGLDASNGARLWIYDHSVPLLTLRGNANILVRGSTVFVGYDDGSVSALRLDDGSLIWNQAIASPDGRTELERLADIGDQMVIVASDLIVSSYKNRVVSLAADSGRLLWFKEISSATGVQVDRTNLAVADQIGDVWLLDRRNGSTMWKIDQLTNRGVTRPAFYGDMLVVGDQEGYLHWIDLEEGRFVAREREGRNGFATAPLTVGTTLYVLTRKGNLAAYRAGAAL</sequence>
<dbReference type="RefSeq" id="WP_354695689.1">
    <property type="nucleotide sequence ID" value="NZ_JAZHOG010000007.1"/>
</dbReference>
<dbReference type="GO" id="GO:0009279">
    <property type="term" value="C:cell outer membrane"/>
    <property type="evidence" value="ECO:0007669"/>
    <property type="project" value="UniProtKB-SubCell"/>
</dbReference>
<evidence type="ECO:0000256" key="4">
    <source>
        <dbReference type="HAMAP-Rule" id="MF_00923"/>
    </source>
</evidence>
<comment type="subunit">
    <text evidence="4">Part of the Bam complex.</text>
</comment>
<comment type="function">
    <text evidence="4">Part of the outer membrane protein assembly complex, which is involved in assembly and insertion of beta-barrel proteins into the outer membrane.</text>
</comment>
<comment type="similarity">
    <text evidence="4">Belongs to the BamB family.</text>
</comment>
<dbReference type="PANTHER" id="PTHR34512">
    <property type="entry name" value="CELL SURFACE PROTEIN"/>
    <property type="match status" value="1"/>
</dbReference>
<dbReference type="SMART" id="SM00564">
    <property type="entry name" value="PQQ"/>
    <property type="match status" value="6"/>
</dbReference>
<dbReference type="EMBL" id="JAZHOG010000007">
    <property type="protein sequence ID" value="MEJ8568371.1"/>
    <property type="molecule type" value="Genomic_DNA"/>
</dbReference>
<keyword evidence="7" id="KW-1185">Reference proteome</keyword>
<dbReference type="HAMAP" id="MF_00923">
    <property type="entry name" value="OM_assembly_BamB"/>
    <property type="match status" value="1"/>
</dbReference>